<evidence type="ECO:0000256" key="13">
    <source>
        <dbReference type="ARBA" id="ARBA00023204"/>
    </source>
</evidence>
<keyword evidence="8" id="KW-0862">Zinc</keyword>
<dbReference type="PROSITE" id="PS00041">
    <property type="entry name" value="HTH_ARAC_FAMILY_1"/>
    <property type="match status" value="1"/>
</dbReference>
<evidence type="ECO:0000256" key="10">
    <source>
        <dbReference type="ARBA" id="ARBA00023125"/>
    </source>
</evidence>
<dbReference type="InterPro" id="IPR009057">
    <property type="entry name" value="Homeodomain-like_sf"/>
</dbReference>
<evidence type="ECO:0000256" key="5">
    <source>
        <dbReference type="ARBA" id="ARBA00022679"/>
    </source>
</evidence>
<name>A0ABZ0K1F1_9GAMM</name>
<keyword evidence="10" id="KW-0238">DNA-binding</keyword>
<dbReference type="RefSeq" id="WP_310470652.1">
    <property type="nucleotide sequence ID" value="NZ_CP136522.1"/>
</dbReference>
<dbReference type="EMBL" id="CP136522">
    <property type="protein sequence ID" value="WOT06377.1"/>
    <property type="molecule type" value="Genomic_DNA"/>
</dbReference>
<reference evidence="15 16" key="1">
    <citation type="submission" date="2023-10" db="EMBL/GenBank/DDBJ databases">
        <title>Complete genome sequence of Shewanella sp. DAU334.</title>
        <authorList>
            <person name="Lee Y.-S."/>
            <person name="Jeong H.-R."/>
            <person name="Hwang E.-J."/>
            <person name="Choi Y.-L."/>
            <person name="Kim G.-D."/>
        </authorList>
    </citation>
    <scope>NUCLEOTIDE SEQUENCE [LARGE SCALE GENOMIC DNA]</scope>
    <source>
        <strain evidence="15 16">DAU334</strain>
    </source>
</reference>
<keyword evidence="13" id="KW-0234">DNA repair</keyword>
<dbReference type="InterPro" id="IPR018062">
    <property type="entry name" value="HTH_AraC-typ_CS"/>
</dbReference>
<evidence type="ECO:0000256" key="11">
    <source>
        <dbReference type="ARBA" id="ARBA00023159"/>
    </source>
</evidence>
<protein>
    <recommendedName>
        <fullName evidence="3">DNA-3-methyladenine glycosylase II</fullName>
        <ecNumber evidence="3">3.2.2.21</ecNumber>
    </recommendedName>
</protein>
<dbReference type="Gene3D" id="1.10.340.30">
    <property type="entry name" value="Hypothetical protein, domain 2"/>
    <property type="match status" value="1"/>
</dbReference>
<dbReference type="PROSITE" id="PS01124">
    <property type="entry name" value="HTH_ARAC_FAMILY_2"/>
    <property type="match status" value="1"/>
</dbReference>
<keyword evidence="5" id="KW-0808">Transferase</keyword>
<dbReference type="Gene3D" id="3.40.10.10">
    <property type="entry name" value="DNA Methylphosphotriester Repair Domain"/>
    <property type="match status" value="1"/>
</dbReference>
<keyword evidence="16" id="KW-1185">Reference proteome</keyword>
<evidence type="ECO:0000313" key="16">
    <source>
        <dbReference type="Proteomes" id="UP001529491"/>
    </source>
</evidence>
<dbReference type="InterPro" id="IPR051912">
    <property type="entry name" value="Alkylbase_DNA_Glycosylase/TA"/>
</dbReference>
<evidence type="ECO:0000256" key="6">
    <source>
        <dbReference type="ARBA" id="ARBA00022723"/>
    </source>
</evidence>
<keyword evidence="12" id="KW-0804">Transcription</keyword>
<evidence type="ECO:0000256" key="2">
    <source>
        <dbReference type="ARBA" id="ARBA00001947"/>
    </source>
</evidence>
<dbReference type="SUPFAM" id="SSF57884">
    <property type="entry name" value="Ada DNA repair protein, N-terminal domain (N-Ada 10)"/>
    <property type="match status" value="1"/>
</dbReference>
<proteinExistence type="predicted"/>
<dbReference type="InterPro" id="IPR004026">
    <property type="entry name" value="Ada_DNA_repair_Zn-bd"/>
</dbReference>
<dbReference type="Pfam" id="PF02805">
    <property type="entry name" value="Ada_Zn_binding"/>
    <property type="match status" value="1"/>
</dbReference>
<organism evidence="15 16">
    <name type="scientific">Shewanella youngdeokensis</name>
    <dbReference type="NCBI Taxonomy" id="2999068"/>
    <lineage>
        <taxon>Bacteria</taxon>
        <taxon>Pseudomonadati</taxon>
        <taxon>Pseudomonadota</taxon>
        <taxon>Gammaproteobacteria</taxon>
        <taxon>Alteromonadales</taxon>
        <taxon>Shewanellaceae</taxon>
        <taxon>Shewanella</taxon>
    </lineage>
</organism>
<evidence type="ECO:0000256" key="7">
    <source>
        <dbReference type="ARBA" id="ARBA00022763"/>
    </source>
</evidence>
<dbReference type="Gene3D" id="3.30.310.20">
    <property type="entry name" value="DNA-3-methyladenine glycosylase AlkA, N-terminal domain"/>
    <property type="match status" value="1"/>
</dbReference>
<sequence length="506" mass="56330">MLTHNCMLDSEICHKARLARDARFDGLFFTGVITTGIFCRSICPAVSPKEHNVRYFDSPLQATMAGLRPCLRCRPDSAPGSFAWKGVGATLERAIGLIDGGVLNGPDAISIEQLSVRLGVSSRYLRKLFLEGVGTSIKQYTQFRQLMFAKQLLHQTELSITQVGLAAGFNSVRRFNEVFKQVLKLTPSMFRQQVAVKQLSDNMPIANRELASAVIQPVTLNVELYYRPPLAWQQQHDFYQLRAVRYMEWLDGPNHYGRSFSLNGVNGYFDAEHHQARNSFKVNVALEDERGLVELHNIINNIKRVLDLNANMQAVEQVLLSLAPLQNHIITGLRLPGTWSTFEAGCRAVLGQQVSIVQATKLLNQLVLAYGEPRTIAGKRVLLFPHPTVVAQASLSELKMPGARKLALNALGAFVANNPNADLAKWLSIKGIGPWTVSYAQMRGARQPDVLLCGDLVVKKRVIKLYQNTDASKAELAIDYSALTKEIADTVSPWGSYLTFQLWNLQ</sequence>
<dbReference type="SMART" id="SM00342">
    <property type="entry name" value="HTH_ARAC"/>
    <property type="match status" value="1"/>
</dbReference>
<dbReference type="InterPro" id="IPR018060">
    <property type="entry name" value="HTH_AraC"/>
</dbReference>
<dbReference type="InterPro" id="IPR010316">
    <property type="entry name" value="AlkA_N"/>
</dbReference>
<dbReference type="PANTHER" id="PTHR43003">
    <property type="entry name" value="DNA-3-METHYLADENINE GLYCOSYLASE"/>
    <property type="match status" value="1"/>
</dbReference>
<dbReference type="SMART" id="SM01009">
    <property type="entry name" value="AlkA_N"/>
    <property type="match status" value="1"/>
</dbReference>
<evidence type="ECO:0000256" key="4">
    <source>
        <dbReference type="ARBA" id="ARBA00022603"/>
    </source>
</evidence>
<dbReference type="SMART" id="SM00478">
    <property type="entry name" value="ENDO3c"/>
    <property type="match status" value="1"/>
</dbReference>
<dbReference type="InterPro" id="IPR011257">
    <property type="entry name" value="DNA_glycosylase"/>
</dbReference>
<comment type="cofactor">
    <cofactor evidence="2">
        <name>Zn(2+)</name>
        <dbReference type="ChEBI" id="CHEBI:29105"/>
    </cofactor>
</comment>
<accession>A0ABZ0K1F1</accession>
<dbReference type="SUPFAM" id="SSF48150">
    <property type="entry name" value="DNA-glycosylase"/>
    <property type="match status" value="1"/>
</dbReference>
<dbReference type="Proteomes" id="UP001529491">
    <property type="component" value="Chromosome"/>
</dbReference>
<dbReference type="InterPro" id="IPR035451">
    <property type="entry name" value="Ada-like_dom_sf"/>
</dbReference>
<dbReference type="SUPFAM" id="SSF46689">
    <property type="entry name" value="Homeodomain-like"/>
    <property type="match status" value="1"/>
</dbReference>
<dbReference type="EC" id="3.2.2.21" evidence="3"/>
<dbReference type="Pfam" id="PF06029">
    <property type="entry name" value="AlkA_N"/>
    <property type="match status" value="1"/>
</dbReference>
<dbReference type="Pfam" id="PF12833">
    <property type="entry name" value="HTH_18"/>
    <property type="match status" value="1"/>
</dbReference>
<evidence type="ECO:0000256" key="3">
    <source>
        <dbReference type="ARBA" id="ARBA00012000"/>
    </source>
</evidence>
<dbReference type="Gene3D" id="1.10.10.60">
    <property type="entry name" value="Homeodomain-like"/>
    <property type="match status" value="1"/>
</dbReference>
<keyword evidence="6" id="KW-0479">Metal-binding</keyword>
<feature type="domain" description="HTH araC/xylS-type" evidence="14">
    <location>
        <begin position="92"/>
        <end position="193"/>
    </location>
</feature>
<evidence type="ECO:0000256" key="1">
    <source>
        <dbReference type="ARBA" id="ARBA00000086"/>
    </source>
</evidence>
<evidence type="ECO:0000256" key="9">
    <source>
        <dbReference type="ARBA" id="ARBA00023015"/>
    </source>
</evidence>
<gene>
    <name evidence="15" type="ORF">RGE70_06295</name>
</gene>
<dbReference type="SUPFAM" id="SSF55945">
    <property type="entry name" value="TATA-box binding protein-like"/>
    <property type="match status" value="1"/>
</dbReference>
<dbReference type="InterPro" id="IPR003265">
    <property type="entry name" value="HhH-GPD_domain"/>
</dbReference>
<keyword evidence="7" id="KW-0227">DNA damage</keyword>
<keyword evidence="4" id="KW-0489">Methyltransferase</keyword>
<keyword evidence="11" id="KW-0010">Activator</keyword>
<evidence type="ECO:0000259" key="14">
    <source>
        <dbReference type="PROSITE" id="PS01124"/>
    </source>
</evidence>
<keyword evidence="9" id="KW-0805">Transcription regulation</keyword>
<comment type="catalytic activity">
    <reaction evidence="1">
        <text>Hydrolysis of alkylated DNA, releasing 3-methyladenine, 3-methylguanine, 7-methylguanine and 7-methyladenine.</text>
        <dbReference type="EC" id="3.2.2.21"/>
    </reaction>
</comment>
<dbReference type="InterPro" id="IPR037046">
    <property type="entry name" value="AlkA_N_sf"/>
</dbReference>
<evidence type="ECO:0000256" key="12">
    <source>
        <dbReference type="ARBA" id="ARBA00023163"/>
    </source>
</evidence>
<evidence type="ECO:0000256" key="8">
    <source>
        <dbReference type="ARBA" id="ARBA00022833"/>
    </source>
</evidence>
<dbReference type="PANTHER" id="PTHR43003:SF13">
    <property type="entry name" value="DNA-3-METHYLADENINE GLYCOSYLASE 2"/>
    <property type="match status" value="1"/>
</dbReference>
<evidence type="ECO:0000313" key="15">
    <source>
        <dbReference type="EMBL" id="WOT06377.1"/>
    </source>
</evidence>